<dbReference type="InterPro" id="IPR016161">
    <property type="entry name" value="Ald_DH/histidinol_DH"/>
</dbReference>
<dbReference type="Gene3D" id="3.40.605.10">
    <property type="entry name" value="Aldehyde Dehydrogenase, Chain A, domain 1"/>
    <property type="match status" value="1"/>
</dbReference>
<gene>
    <name evidence="6" type="ORF">EA722_19275</name>
</gene>
<evidence type="ECO:0000256" key="2">
    <source>
        <dbReference type="ARBA" id="ARBA00023002"/>
    </source>
</evidence>
<dbReference type="Gene3D" id="3.40.309.10">
    <property type="entry name" value="Aldehyde Dehydrogenase, Chain A, domain 2"/>
    <property type="match status" value="1"/>
</dbReference>
<comment type="similarity">
    <text evidence="1 4">Belongs to the aldehyde dehydrogenase family.</text>
</comment>
<dbReference type="EMBL" id="RFBY01000134">
    <property type="protein sequence ID" value="RSP68375.1"/>
    <property type="molecule type" value="Genomic_DNA"/>
</dbReference>
<proteinExistence type="inferred from homology"/>
<dbReference type="RefSeq" id="WP_038343493.1">
    <property type="nucleotide sequence ID" value="NZ_BKDF01000007.1"/>
</dbReference>
<name>A0A3R9SBI6_ACIBA</name>
<dbReference type="FunFam" id="3.40.309.10:FF:000009">
    <property type="entry name" value="Aldehyde dehydrogenase A"/>
    <property type="match status" value="1"/>
</dbReference>
<dbReference type="Proteomes" id="UP000269597">
    <property type="component" value="Unassembled WGS sequence"/>
</dbReference>
<keyword evidence="2 4" id="KW-0560">Oxidoreductase</keyword>
<dbReference type="InterPro" id="IPR016160">
    <property type="entry name" value="Ald_DH_CS_CYS"/>
</dbReference>
<evidence type="ECO:0000313" key="7">
    <source>
        <dbReference type="Proteomes" id="UP000269597"/>
    </source>
</evidence>
<organism evidence="6 7">
    <name type="scientific">Acinetobacter baumannii</name>
    <dbReference type="NCBI Taxonomy" id="470"/>
    <lineage>
        <taxon>Bacteria</taxon>
        <taxon>Pseudomonadati</taxon>
        <taxon>Pseudomonadota</taxon>
        <taxon>Gammaproteobacteria</taxon>
        <taxon>Moraxellales</taxon>
        <taxon>Moraxellaceae</taxon>
        <taxon>Acinetobacter</taxon>
        <taxon>Acinetobacter calcoaceticus/baumannii complex</taxon>
    </lineage>
</organism>
<feature type="active site" evidence="3">
    <location>
        <position position="241"/>
    </location>
</feature>
<dbReference type="InterPro" id="IPR029510">
    <property type="entry name" value="Ald_DH_CS_GLU"/>
</dbReference>
<feature type="domain" description="Aldehyde dehydrogenase" evidence="5">
    <location>
        <begin position="15"/>
        <end position="463"/>
    </location>
</feature>
<dbReference type="InterPro" id="IPR016162">
    <property type="entry name" value="Ald_DH_N"/>
</dbReference>
<dbReference type="InterPro" id="IPR044086">
    <property type="entry name" value="LUC3-like"/>
</dbReference>
<dbReference type="PANTHER" id="PTHR11699">
    <property type="entry name" value="ALDEHYDE DEHYDROGENASE-RELATED"/>
    <property type="match status" value="1"/>
</dbReference>
<dbReference type="InterPro" id="IPR016163">
    <property type="entry name" value="Ald_DH_C"/>
</dbReference>
<evidence type="ECO:0000256" key="1">
    <source>
        <dbReference type="ARBA" id="ARBA00009986"/>
    </source>
</evidence>
<comment type="caution">
    <text evidence="6">The sequence shown here is derived from an EMBL/GenBank/DDBJ whole genome shotgun (WGS) entry which is preliminary data.</text>
</comment>
<dbReference type="Pfam" id="PF00171">
    <property type="entry name" value="Aldedh"/>
    <property type="match status" value="1"/>
</dbReference>
<sequence>MNNKMIFNGQKITGNGQAFEVINPANCTVISNCNEADHKQIEECVKAANDAFQKWKHIDDKCVRHSLEQVAKDIAEEKNDIAKIITLEQGKPLQLALLEVDLALYWIETIKNYEIPVDHIEDPMGKKMEVHNKPLGVVASITPWNWPFVIAIWHIIPALKTKNCIINKPSEFTPLSTIKLVEIINRHFPSGVCNLILGKGEVGRALTEHPQVQKITFTGSTKTGISILNGTVGQFKKVVLELGGNDAAIILDDVNIESVAEKVFQSAFFNAGQTCACIKRLYIHEKVYDPFVSKLSELADKQKVGDGMESQTTFGPVQNEIQYLKVKNILKKAITNGAKVLNNPQKISDSGYFIFPTLVGEVNENMEILTEEQFGPILPIVKYSDVGEVIKDINRSEYGLGGSVWSSNIDKAKTIADQLECGTVWINSHADVSPLAEFGGWKTSGIGYAFGKSGLLAYTKKQAIHISN</sequence>
<accession>A0A3R9SBI6</accession>
<dbReference type="SUPFAM" id="SSF53720">
    <property type="entry name" value="ALDH-like"/>
    <property type="match status" value="1"/>
</dbReference>
<protein>
    <submittedName>
        <fullName evidence="6">Aldehyde dehydrogenase family protein</fullName>
    </submittedName>
</protein>
<dbReference type="PROSITE" id="PS00687">
    <property type="entry name" value="ALDEHYDE_DEHYDR_GLU"/>
    <property type="match status" value="1"/>
</dbReference>
<evidence type="ECO:0000259" key="5">
    <source>
        <dbReference type="Pfam" id="PF00171"/>
    </source>
</evidence>
<reference evidence="6 7" key="1">
    <citation type="submission" date="2018-10" db="EMBL/GenBank/DDBJ databases">
        <title>GWAS and RNA-Seq identify cryptic mechanisms of antimicrobial resistance in Acinetobacter baumannii.</title>
        <authorList>
            <person name="Sahl J.W."/>
        </authorList>
    </citation>
    <scope>NUCLEOTIDE SEQUENCE [LARGE SCALE GENOMIC DNA]</scope>
    <source>
        <strain evidence="6 7">TG31299</strain>
    </source>
</reference>
<dbReference type="PROSITE" id="PS00070">
    <property type="entry name" value="ALDEHYDE_DEHYDR_CYS"/>
    <property type="match status" value="1"/>
</dbReference>
<evidence type="ECO:0000256" key="3">
    <source>
        <dbReference type="PROSITE-ProRule" id="PRU10007"/>
    </source>
</evidence>
<dbReference type="FunFam" id="3.40.605.10:FF:000007">
    <property type="entry name" value="NAD/NADP-dependent betaine aldehyde dehydrogenase"/>
    <property type="match status" value="1"/>
</dbReference>
<evidence type="ECO:0000313" key="6">
    <source>
        <dbReference type="EMBL" id="RSP68375.1"/>
    </source>
</evidence>
<evidence type="ECO:0000256" key="4">
    <source>
        <dbReference type="RuleBase" id="RU003345"/>
    </source>
</evidence>
<dbReference type="GO" id="GO:0016620">
    <property type="term" value="F:oxidoreductase activity, acting on the aldehyde or oxo group of donors, NAD or NADP as acceptor"/>
    <property type="evidence" value="ECO:0007669"/>
    <property type="project" value="InterPro"/>
</dbReference>
<dbReference type="InterPro" id="IPR015590">
    <property type="entry name" value="Aldehyde_DH_dom"/>
</dbReference>
<dbReference type="AlphaFoldDB" id="A0A3R9SBI6"/>
<dbReference type="CDD" id="cd07106">
    <property type="entry name" value="ALDH_AldA-AAD23400"/>
    <property type="match status" value="1"/>
</dbReference>